<dbReference type="GO" id="GO:0006892">
    <property type="term" value="P:post-Golgi vesicle-mediated transport"/>
    <property type="evidence" value="ECO:0007669"/>
    <property type="project" value="TreeGrafter"/>
</dbReference>
<dbReference type="EMBL" id="PGCI01000299">
    <property type="protein sequence ID" value="PLW30426.1"/>
    <property type="molecule type" value="Genomic_DNA"/>
</dbReference>
<name>A0A2N5TY44_9BASI</name>
<feature type="region of interest" description="Disordered" evidence="1">
    <location>
        <begin position="795"/>
        <end position="830"/>
    </location>
</feature>
<dbReference type="AlphaFoldDB" id="A0A2N5TY44"/>
<feature type="compositionally biased region" description="Low complexity" evidence="1">
    <location>
        <begin position="362"/>
        <end position="378"/>
    </location>
</feature>
<dbReference type="SUPFAM" id="SSF81653">
    <property type="entry name" value="Calcium ATPase, transduction domain A"/>
    <property type="match status" value="1"/>
</dbReference>
<feature type="compositionally biased region" description="Low complexity" evidence="1">
    <location>
        <begin position="563"/>
        <end position="583"/>
    </location>
</feature>
<dbReference type="GO" id="GO:0045332">
    <property type="term" value="P:phospholipid translocation"/>
    <property type="evidence" value="ECO:0007669"/>
    <property type="project" value="TreeGrafter"/>
</dbReference>
<feature type="compositionally biased region" description="Low complexity" evidence="1">
    <location>
        <begin position="813"/>
        <end position="830"/>
    </location>
</feature>
<dbReference type="PANTHER" id="PTHR24092:SF150">
    <property type="entry name" value="PHOSPHOLIPID-TRANSPORTING ATPASE"/>
    <property type="match status" value="1"/>
</dbReference>
<dbReference type="GO" id="GO:0032456">
    <property type="term" value="P:endocytic recycling"/>
    <property type="evidence" value="ECO:0007669"/>
    <property type="project" value="TreeGrafter"/>
</dbReference>
<dbReference type="InterPro" id="IPR008250">
    <property type="entry name" value="ATPase_P-typ_transduc_dom_A_sf"/>
</dbReference>
<feature type="compositionally biased region" description="Low complexity" evidence="1">
    <location>
        <begin position="592"/>
        <end position="608"/>
    </location>
</feature>
<feature type="region of interest" description="Disordered" evidence="1">
    <location>
        <begin position="453"/>
        <end position="479"/>
    </location>
</feature>
<protein>
    <submittedName>
        <fullName evidence="2">Uncharacterized protein</fullName>
    </submittedName>
</protein>
<evidence type="ECO:0000313" key="3">
    <source>
        <dbReference type="Proteomes" id="UP000235392"/>
    </source>
</evidence>
<dbReference type="GO" id="GO:0005802">
    <property type="term" value="C:trans-Golgi network"/>
    <property type="evidence" value="ECO:0007669"/>
    <property type="project" value="TreeGrafter"/>
</dbReference>
<dbReference type="PANTHER" id="PTHR24092">
    <property type="entry name" value="PROBABLE PHOSPHOLIPID-TRANSPORTING ATPASE"/>
    <property type="match status" value="1"/>
</dbReference>
<gene>
    <name evidence="2" type="ORF">PCASD_15598</name>
</gene>
<proteinExistence type="predicted"/>
<comment type="caution">
    <text evidence="2">The sequence shown here is derived from an EMBL/GenBank/DDBJ whole genome shotgun (WGS) entry which is preliminary data.</text>
</comment>
<dbReference type="GO" id="GO:0140326">
    <property type="term" value="F:ATPase-coupled intramembrane lipid transporter activity"/>
    <property type="evidence" value="ECO:0007669"/>
    <property type="project" value="TreeGrafter"/>
</dbReference>
<feature type="region of interest" description="Disordered" evidence="1">
    <location>
        <begin position="551"/>
        <end position="636"/>
    </location>
</feature>
<feature type="region of interest" description="Disordered" evidence="1">
    <location>
        <begin position="730"/>
        <end position="750"/>
    </location>
</feature>
<feature type="region of interest" description="Disordered" evidence="1">
    <location>
        <begin position="343"/>
        <end position="378"/>
    </location>
</feature>
<organism evidence="2 3">
    <name type="scientific">Puccinia coronata f. sp. avenae</name>
    <dbReference type="NCBI Taxonomy" id="200324"/>
    <lineage>
        <taxon>Eukaryota</taxon>
        <taxon>Fungi</taxon>
        <taxon>Dikarya</taxon>
        <taxon>Basidiomycota</taxon>
        <taxon>Pucciniomycotina</taxon>
        <taxon>Pucciniomycetes</taxon>
        <taxon>Pucciniales</taxon>
        <taxon>Pucciniaceae</taxon>
        <taxon>Puccinia</taxon>
    </lineage>
</organism>
<evidence type="ECO:0000256" key="1">
    <source>
        <dbReference type="SAM" id="MobiDB-lite"/>
    </source>
</evidence>
<sequence>MLHRFKRPMQLPADVASKTSDVTSMGADVTSLLLDIKQPSQSDDPSAARDSMIDSTSALAVLSRLWQSFTGFARYKLGLSRHNISVARHNTGFARHNTVTPQCNLSCSQHNIAFARCKHGVGILDVYSIREELGTVNGMTITVHHQSLYTSAPIRSTSLSSKYIPEDEEDQQIIHGIRSIPGRQTSIRLHCPPPPQPHQKPSVSLKESLERIFSRQPKEFTSTTPRATNNNSANAPICFSCLRHASNQSLMSHPPTHTLTLVLLVAAFKEMMEDIKGGKSDAELNTRAANILSSDSYCKKPWQNIKVGDIARLDNDGLAYIATSDLDGETNLKIKQAHPSTAHITGANNLHDLPIMKSSGESPNPNNPRSLSNSSNLLAGGKKDCGGKLSLITGLTRQKERASFSQLETVGATNLYTQKPHLDPHSLSEQLDALADRSAIDTVEIQKLNQARFQKAADHHNTDSKMSRKKLSSDSANATAAATANQASFTSQLSLGPGALSTGKELDQANGNWSKNDAVLYRIYLPSYPRTDIHMVHQSIFGRPHCGVITRRTGSTAPPAAQSSHLAPSMLTSSSSLPLHAPSSPLPPPTGSLPSLAPSSFAPHHPGLPSSPLPNLPNHTHKDLSSQQQMDSPPGGSPELSVYIWMPNLVLLESCLVICKCFCRSDNFQHLYPWSAKKTQVKSASHSLTPERVRLWRGIEIQLVEGKKLGEVRQMAVHTAATDISAAAGAGAATNGSNKSSLQKEDRCNSTGGLLPTGSQISLLLMNKDALFNKPSSFGGKLEDPDHPPVGFQFNRQSIPVPPATNGDDKPLSTPTTATTTTTNGGNISTTAQNIIPWRSTHSMTTSTLSSLIGTRKL</sequence>
<accession>A0A2N5TY44</accession>
<reference evidence="2 3" key="1">
    <citation type="submission" date="2017-11" db="EMBL/GenBank/DDBJ databases">
        <title>De novo assembly and phasing of dikaryotic genomes from two isolates of Puccinia coronata f. sp. avenae, the causal agent of oat crown rust.</title>
        <authorList>
            <person name="Miller M.E."/>
            <person name="Zhang Y."/>
            <person name="Omidvar V."/>
            <person name="Sperschneider J."/>
            <person name="Schwessinger B."/>
            <person name="Raley C."/>
            <person name="Palmer J.M."/>
            <person name="Garnica D."/>
            <person name="Upadhyaya N."/>
            <person name="Rathjen J."/>
            <person name="Taylor J.M."/>
            <person name="Park R.F."/>
            <person name="Dodds P.N."/>
            <person name="Hirsch C.D."/>
            <person name="Kianian S.F."/>
            <person name="Figueroa M."/>
        </authorList>
    </citation>
    <scope>NUCLEOTIDE SEQUENCE [LARGE SCALE GENOMIC DNA]</scope>
    <source>
        <strain evidence="2">12SD80</strain>
    </source>
</reference>
<dbReference type="Proteomes" id="UP000235392">
    <property type="component" value="Unassembled WGS sequence"/>
</dbReference>
<dbReference type="GO" id="GO:0005886">
    <property type="term" value="C:plasma membrane"/>
    <property type="evidence" value="ECO:0007669"/>
    <property type="project" value="TreeGrafter"/>
</dbReference>
<evidence type="ECO:0000313" key="2">
    <source>
        <dbReference type="EMBL" id="PLW30426.1"/>
    </source>
</evidence>
<feature type="compositionally biased region" description="Basic and acidic residues" evidence="1">
    <location>
        <begin position="455"/>
        <end position="466"/>
    </location>
</feature>